<comment type="caution">
    <text evidence="2">The sequence shown here is derived from an EMBL/GenBank/DDBJ whole genome shotgun (WGS) entry which is preliminary data.</text>
</comment>
<protein>
    <recommendedName>
        <fullName evidence="4">DUF3108 domain-containing protein</fullName>
    </recommendedName>
</protein>
<gene>
    <name evidence="2" type="ORF">FHS57_005784</name>
</gene>
<accession>A0A7W6ETE2</accession>
<dbReference type="RefSeq" id="WP_183979633.1">
    <property type="nucleotide sequence ID" value="NZ_JACIBY010000020.1"/>
</dbReference>
<organism evidence="2 3">
    <name type="scientific">Runella defluvii</name>
    <dbReference type="NCBI Taxonomy" id="370973"/>
    <lineage>
        <taxon>Bacteria</taxon>
        <taxon>Pseudomonadati</taxon>
        <taxon>Bacteroidota</taxon>
        <taxon>Cytophagia</taxon>
        <taxon>Cytophagales</taxon>
        <taxon>Spirosomataceae</taxon>
        <taxon>Runella</taxon>
    </lineage>
</organism>
<evidence type="ECO:0000256" key="1">
    <source>
        <dbReference type="SAM" id="SignalP"/>
    </source>
</evidence>
<name>A0A7W6ETE2_9BACT</name>
<evidence type="ECO:0008006" key="4">
    <source>
        <dbReference type="Google" id="ProtNLM"/>
    </source>
</evidence>
<feature type="chain" id="PRO_5030584323" description="DUF3108 domain-containing protein" evidence="1">
    <location>
        <begin position="20"/>
        <end position="251"/>
    </location>
</feature>
<evidence type="ECO:0000313" key="2">
    <source>
        <dbReference type="EMBL" id="MBB3841755.1"/>
    </source>
</evidence>
<reference evidence="2 3" key="1">
    <citation type="submission" date="2020-08" db="EMBL/GenBank/DDBJ databases">
        <title>Genomic Encyclopedia of Type Strains, Phase IV (KMG-IV): sequencing the most valuable type-strain genomes for metagenomic binning, comparative biology and taxonomic classification.</title>
        <authorList>
            <person name="Goeker M."/>
        </authorList>
    </citation>
    <scope>NUCLEOTIDE SEQUENCE [LARGE SCALE GENOMIC DNA]</scope>
    <source>
        <strain evidence="2 3">DSM 17976</strain>
    </source>
</reference>
<dbReference type="AlphaFoldDB" id="A0A7W6ETE2"/>
<sequence length="251" mass="29123">MKPILTAVFFYLSLFQVSAQSVDTTFVDASNLRIKDLRLGRQTFLIYSKKRTDGPVQNQTLVVINVAAEEKEGAKKITIDQRWYDKDTLSHTSTSVLSAVDLRTLHHTYWWKRTGQNVALNFENKTAEQSGKATENQREKFQKDFAMAAQSGYFLNWHCDLVLFPLFPFKENTVFKVKFHDPGLGLPTTELYKVTKSEKIEGIDCWVLEYTLPRNMGYQRFWVAKKAKTVLKEEDSFNGMYRFKLKMTVSE</sequence>
<dbReference type="Proteomes" id="UP000541352">
    <property type="component" value="Unassembled WGS sequence"/>
</dbReference>
<dbReference type="Pfam" id="PF11306">
    <property type="entry name" value="DUF3108"/>
    <property type="match status" value="1"/>
</dbReference>
<keyword evidence="3" id="KW-1185">Reference proteome</keyword>
<dbReference type="EMBL" id="JACIBY010000020">
    <property type="protein sequence ID" value="MBB3841755.1"/>
    <property type="molecule type" value="Genomic_DNA"/>
</dbReference>
<keyword evidence="1" id="KW-0732">Signal</keyword>
<dbReference type="InterPro" id="IPR021457">
    <property type="entry name" value="DUF3108"/>
</dbReference>
<evidence type="ECO:0000313" key="3">
    <source>
        <dbReference type="Proteomes" id="UP000541352"/>
    </source>
</evidence>
<feature type="signal peptide" evidence="1">
    <location>
        <begin position="1"/>
        <end position="19"/>
    </location>
</feature>
<proteinExistence type="predicted"/>